<dbReference type="AlphaFoldDB" id="A0A150P2W7"/>
<dbReference type="EMBL" id="JELX01004208">
    <property type="protein sequence ID" value="KYF49815.1"/>
    <property type="molecule type" value="Genomic_DNA"/>
</dbReference>
<dbReference type="Proteomes" id="UP000075604">
    <property type="component" value="Unassembled WGS sequence"/>
</dbReference>
<reference evidence="2 3" key="1">
    <citation type="submission" date="2014-02" db="EMBL/GenBank/DDBJ databases">
        <title>The small core and large imbalanced accessory genome model reveals a collaborative survival strategy of Sorangium cellulosum strains in nature.</title>
        <authorList>
            <person name="Han K."/>
            <person name="Peng R."/>
            <person name="Blom J."/>
            <person name="Li Y.-Z."/>
        </authorList>
    </citation>
    <scope>NUCLEOTIDE SEQUENCE [LARGE SCALE GENOMIC DNA]</scope>
    <source>
        <strain evidence="2 3">So0157-18</strain>
    </source>
</reference>
<evidence type="ECO:0000313" key="3">
    <source>
        <dbReference type="Proteomes" id="UP000075604"/>
    </source>
</evidence>
<gene>
    <name evidence="2" type="ORF">BE04_49455</name>
</gene>
<protein>
    <submittedName>
        <fullName evidence="2">Uncharacterized protein</fullName>
    </submittedName>
</protein>
<comment type="caution">
    <text evidence="2">The sequence shown here is derived from an EMBL/GenBank/DDBJ whole genome shotgun (WGS) entry which is preliminary data.</text>
</comment>
<sequence length="159" mass="16950">MHRGLGFVELVEATHPAREAHALRSSRDRLPRVRPSAERGPRLRPPCERLLEDTLLGTLPCRRIDEPGAAAAAQARGAARYSTAARAEQPGQRAQSRRPPEATRVVSSCTVIVPASTRHVPAMASSTSVSTSPRRAAVASAAMLIEAISAVLHLRTPAS</sequence>
<proteinExistence type="predicted"/>
<organism evidence="2 3">
    <name type="scientific">Sorangium cellulosum</name>
    <name type="common">Polyangium cellulosum</name>
    <dbReference type="NCBI Taxonomy" id="56"/>
    <lineage>
        <taxon>Bacteria</taxon>
        <taxon>Pseudomonadati</taxon>
        <taxon>Myxococcota</taxon>
        <taxon>Polyangia</taxon>
        <taxon>Polyangiales</taxon>
        <taxon>Polyangiaceae</taxon>
        <taxon>Sorangium</taxon>
    </lineage>
</organism>
<feature type="compositionally biased region" description="Low complexity" evidence="1">
    <location>
        <begin position="75"/>
        <end position="87"/>
    </location>
</feature>
<accession>A0A150P2W7</accession>
<feature type="region of interest" description="Disordered" evidence="1">
    <location>
        <begin position="21"/>
        <end position="44"/>
    </location>
</feature>
<evidence type="ECO:0000256" key="1">
    <source>
        <dbReference type="SAM" id="MobiDB-lite"/>
    </source>
</evidence>
<feature type="region of interest" description="Disordered" evidence="1">
    <location>
        <begin position="75"/>
        <end position="103"/>
    </location>
</feature>
<evidence type="ECO:0000313" key="2">
    <source>
        <dbReference type="EMBL" id="KYF49815.1"/>
    </source>
</evidence>
<name>A0A150P2W7_SORCE</name>